<dbReference type="NCBIfam" id="TIGR04057">
    <property type="entry name" value="SusC_RagA_signa"/>
    <property type="match status" value="1"/>
</dbReference>
<protein>
    <submittedName>
        <fullName evidence="3">TonB-dependent receptor</fullName>
    </submittedName>
</protein>
<accession>A0A9E2SDA3</accession>
<comment type="subcellular location">
    <subcellularLocation>
        <location evidence="1">Cell outer membrane</location>
        <topology evidence="1">Multi-pass membrane protein</topology>
    </subcellularLocation>
</comment>
<evidence type="ECO:0000259" key="2">
    <source>
        <dbReference type="Pfam" id="PF07715"/>
    </source>
</evidence>
<name>A0A9E2SDA3_9BACT</name>
<dbReference type="AlphaFoldDB" id="A0A9E2SDA3"/>
<dbReference type="InterPro" id="IPR023996">
    <property type="entry name" value="TonB-dep_OMP_SusC/RagA"/>
</dbReference>
<proteinExistence type="inferred from homology"/>
<keyword evidence="1" id="KW-0812">Transmembrane</keyword>
<dbReference type="Pfam" id="PF13715">
    <property type="entry name" value="CarbopepD_reg_2"/>
    <property type="match status" value="1"/>
</dbReference>
<dbReference type="Pfam" id="PF07715">
    <property type="entry name" value="Plug"/>
    <property type="match status" value="1"/>
</dbReference>
<evidence type="ECO:0000313" key="4">
    <source>
        <dbReference type="Proteomes" id="UP000812270"/>
    </source>
</evidence>
<sequence length="1095" mass="119427">MNNKDICRYLLFALVLQLGFYLAGYSQSQMVTIHGTIKNASGEVLGNASIIPAGAKQKGKMSDEKGNYSITVPANTVIEFSYLGYLTKTLKAEKDGEVNITLSPNADRAGLSDVVVVGYGKQKLPTVTGAVGVIGGKELLQTPVANLSNMLVGRTSGLSSVQASGEPGLNNTTIRIRGIATTNGADPLIVIDGIQQPAEQPYAVFNTIDPNEVESISVLKDASATAVYGIRGANGVIIVTTKRGRVNKPQFSFTMNQGFTKATSIFQTINSYQFATLRNEAIYNAKASGDNSFDNILFTNDEIWKFQNNRDYTPAEVDAMPNITAEQKEALKNSPALYYTSHNYYKEQFGGTGRQQQYNLNVSGGTEKVRYFTSLGYFQQGGILSNTDYGDANTNPLYKRYNFRSNFDVDVAKNFQLSFNIAGLSSAAKVPGANTSSTAFADRYQSIIQTILESSPFVGPGIVDGHLITGFIGDAGTATNPLGLKGGSGSSPLAQLLTAGTRTMYTTTLTSNVTLKHSMNYLTKGLEAHVQVAYDDSYSKGYNQINSVPQYSAMRNPSNPAEIVYVGGVVNPTTTADNQGNSAWRKLYLEAAVNYNRRFGDHTVSGLVLGNAQRYTANGMSYNVPSGLMGFVSRLTYNYKERYMVEGNLGINGTENFAPGKRFGVFPAVSAGWIVTNENFIPKNPWLTFLKIRGSYGEVGNDQIGGRRFFYLPNTWAYSSGATSGYNFGNSNGSTSNPKTNAYQEGALGNPNVTWERAQKSNIAADMKFISDKLSLSVSLFSEKRNNILVTSGVIPGTWGVPSGNIPPVNVGRVSNKGYEIEAGWNDKIGNVSYFVRGNFSYARNKIEYQAEAPYPYPWMNATGYSIGQYKGLLTDGFYNTPEELNNRPYNNYGNKAKLGDLRFRDITGDGIINQNDNVPIGYSNLPRIAYNFTLGFSYKGFDVNALFIGTAQGSFPQSGYILSTPFAKNVGEVLQYMYDGRWTAEKYAKGEAIYYPEISMSGSGPNNTMSDFWVKPNDFIRLKNLEVGYSLPVKLVSRAGIKGMRIYANGNNLITWGSKLIDGIDPEQADVGKNSMGYLYPLTRTFNVGANIQF</sequence>
<dbReference type="GO" id="GO:0009279">
    <property type="term" value="C:cell outer membrane"/>
    <property type="evidence" value="ECO:0007669"/>
    <property type="project" value="UniProtKB-SubCell"/>
</dbReference>
<dbReference type="InterPro" id="IPR039426">
    <property type="entry name" value="TonB-dep_rcpt-like"/>
</dbReference>
<keyword evidence="4" id="KW-1185">Reference proteome</keyword>
<organism evidence="3 4">
    <name type="scientific">Pinibacter aurantiacus</name>
    <dbReference type="NCBI Taxonomy" id="2851599"/>
    <lineage>
        <taxon>Bacteria</taxon>
        <taxon>Pseudomonadati</taxon>
        <taxon>Bacteroidota</taxon>
        <taxon>Chitinophagia</taxon>
        <taxon>Chitinophagales</taxon>
        <taxon>Chitinophagaceae</taxon>
        <taxon>Pinibacter</taxon>
    </lineage>
</organism>
<gene>
    <name evidence="3" type="ORF">KTO63_17785</name>
</gene>
<evidence type="ECO:0000313" key="3">
    <source>
        <dbReference type="EMBL" id="MBV4359024.1"/>
    </source>
</evidence>
<keyword evidence="1" id="KW-0472">Membrane</keyword>
<comment type="caution">
    <text evidence="3">The sequence shown here is derived from an EMBL/GenBank/DDBJ whole genome shotgun (WGS) entry which is preliminary data.</text>
</comment>
<dbReference type="InterPro" id="IPR023997">
    <property type="entry name" value="TonB-dep_OMP_SusC/RagA_CS"/>
</dbReference>
<dbReference type="NCBIfam" id="TIGR04056">
    <property type="entry name" value="OMP_RagA_SusC"/>
    <property type="match status" value="1"/>
</dbReference>
<dbReference type="RefSeq" id="WP_217792856.1">
    <property type="nucleotide sequence ID" value="NZ_JAHSPG010000014.1"/>
</dbReference>
<dbReference type="PROSITE" id="PS52016">
    <property type="entry name" value="TONB_DEPENDENT_REC_3"/>
    <property type="match status" value="1"/>
</dbReference>
<dbReference type="FunFam" id="2.170.130.10:FF:000003">
    <property type="entry name" value="SusC/RagA family TonB-linked outer membrane protein"/>
    <property type="match status" value="1"/>
</dbReference>
<keyword evidence="1" id="KW-0998">Cell outer membrane</keyword>
<dbReference type="InterPro" id="IPR012910">
    <property type="entry name" value="Plug_dom"/>
</dbReference>
<feature type="domain" description="TonB-dependent receptor plug" evidence="2">
    <location>
        <begin position="126"/>
        <end position="236"/>
    </location>
</feature>
<keyword evidence="1" id="KW-0813">Transport</keyword>
<keyword evidence="1" id="KW-1134">Transmembrane beta strand</keyword>
<reference evidence="3" key="1">
    <citation type="submission" date="2021-06" db="EMBL/GenBank/DDBJ databases">
        <authorList>
            <person name="Huq M.A."/>
        </authorList>
    </citation>
    <scope>NUCLEOTIDE SEQUENCE</scope>
    <source>
        <strain evidence="3">MAH-26</strain>
    </source>
</reference>
<keyword evidence="3" id="KW-0675">Receptor</keyword>
<evidence type="ECO:0000256" key="1">
    <source>
        <dbReference type="PROSITE-ProRule" id="PRU01360"/>
    </source>
</evidence>
<dbReference type="Proteomes" id="UP000812270">
    <property type="component" value="Unassembled WGS sequence"/>
</dbReference>
<comment type="similarity">
    <text evidence="1">Belongs to the TonB-dependent receptor family.</text>
</comment>
<dbReference type="EMBL" id="JAHSPG010000014">
    <property type="protein sequence ID" value="MBV4359024.1"/>
    <property type="molecule type" value="Genomic_DNA"/>
</dbReference>